<protein>
    <submittedName>
        <fullName evidence="2">Uncharacterized protein</fullName>
    </submittedName>
</protein>
<evidence type="ECO:0000256" key="1">
    <source>
        <dbReference type="SAM" id="MobiDB-lite"/>
    </source>
</evidence>
<dbReference type="RefSeq" id="WP_345256364.1">
    <property type="nucleotide sequence ID" value="NZ_BAABGY010000008.1"/>
</dbReference>
<dbReference type="Proteomes" id="UP001501725">
    <property type="component" value="Unassembled WGS sequence"/>
</dbReference>
<organism evidence="2 3">
    <name type="scientific">Flaviaesturariibacter amylovorans</name>
    <dbReference type="NCBI Taxonomy" id="1084520"/>
    <lineage>
        <taxon>Bacteria</taxon>
        <taxon>Pseudomonadati</taxon>
        <taxon>Bacteroidota</taxon>
        <taxon>Chitinophagia</taxon>
        <taxon>Chitinophagales</taxon>
        <taxon>Chitinophagaceae</taxon>
        <taxon>Flaviaestuariibacter</taxon>
    </lineage>
</organism>
<keyword evidence="3" id="KW-1185">Reference proteome</keyword>
<dbReference type="EMBL" id="BAABGY010000008">
    <property type="protein sequence ID" value="GAA4334065.1"/>
    <property type="molecule type" value="Genomic_DNA"/>
</dbReference>
<feature type="region of interest" description="Disordered" evidence="1">
    <location>
        <begin position="1"/>
        <end position="53"/>
    </location>
</feature>
<evidence type="ECO:0000313" key="3">
    <source>
        <dbReference type="Proteomes" id="UP001501725"/>
    </source>
</evidence>
<proteinExistence type="predicted"/>
<accession>A0ABP8H450</accession>
<comment type="caution">
    <text evidence="2">The sequence shown here is derived from an EMBL/GenBank/DDBJ whole genome shotgun (WGS) entry which is preliminary data.</text>
</comment>
<sequence length="68" mass="7119">MSTLNVSPNLSGTGFPAGMSAPQAPAPIPATPGGERRRFDPSSSHPAGSYPVPSFFDYRVQARSTEVL</sequence>
<evidence type="ECO:0000313" key="2">
    <source>
        <dbReference type="EMBL" id="GAA4334065.1"/>
    </source>
</evidence>
<gene>
    <name evidence="2" type="ORF">GCM10023184_27810</name>
</gene>
<reference evidence="3" key="1">
    <citation type="journal article" date="2019" name="Int. J. Syst. Evol. Microbiol.">
        <title>The Global Catalogue of Microorganisms (GCM) 10K type strain sequencing project: providing services to taxonomists for standard genome sequencing and annotation.</title>
        <authorList>
            <consortium name="The Broad Institute Genomics Platform"/>
            <consortium name="The Broad Institute Genome Sequencing Center for Infectious Disease"/>
            <person name="Wu L."/>
            <person name="Ma J."/>
        </authorList>
    </citation>
    <scope>NUCLEOTIDE SEQUENCE [LARGE SCALE GENOMIC DNA]</scope>
    <source>
        <strain evidence="3">JCM 17919</strain>
    </source>
</reference>
<feature type="compositionally biased region" description="Polar residues" evidence="1">
    <location>
        <begin position="1"/>
        <end position="12"/>
    </location>
</feature>
<name>A0ABP8H450_9BACT</name>